<dbReference type="InterPro" id="IPR003148">
    <property type="entry name" value="RCK_N"/>
</dbReference>
<dbReference type="GO" id="GO:0006813">
    <property type="term" value="P:potassium ion transport"/>
    <property type="evidence" value="ECO:0007669"/>
    <property type="project" value="InterPro"/>
</dbReference>
<dbReference type="PANTHER" id="PTHR43833:SF7">
    <property type="entry name" value="KTR SYSTEM POTASSIUM UPTAKE PROTEIN C"/>
    <property type="match status" value="1"/>
</dbReference>
<evidence type="ECO:0000259" key="1">
    <source>
        <dbReference type="PROSITE" id="PS51201"/>
    </source>
</evidence>
<sequence>MDEEVLLMPKKQFAVIGIGRFGGSVARNLHRMGYEVLAVDISKDEVDQIMHDVTHAVQVDALDFETIKSLGIRNFDVVIVGIGSNLQASILVTVQLKELGVKFVVAKAMSDLHGKVLEKVGADRVIYPERDMGARVAHHLVSAKVIDYIELSSEYGIIEMQVPEGLVGITMGKADLRARFGVTVLAIRRDAEIIVSPGADHVFEAQDIMVVLGGTEDIARLEEKGKPIGS</sequence>
<dbReference type="InterPro" id="IPR036291">
    <property type="entry name" value="NAD(P)-bd_dom_sf"/>
</dbReference>
<dbReference type="PANTHER" id="PTHR43833">
    <property type="entry name" value="POTASSIUM CHANNEL PROTEIN 2-RELATED-RELATED"/>
    <property type="match status" value="1"/>
</dbReference>
<feature type="domain" description="RCK C-terminal" evidence="2">
    <location>
        <begin position="143"/>
        <end position="227"/>
    </location>
</feature>
<dbReference type="GO" id="GO:0008324">
    <property type="term" value="F:monoatomic cation transmembrane transporter activity"/>
    <property type="evidence" value="ECO:0007669"/>
    <property type="project" value="InterPro"/>
</dbReference>
<reference evidence="4" key="1">
    <citation type="submission" date="2015-01" db="EMBL/GenBank/DDBJ databases">
        <authorList>
            <person name="Manzoor Shahid"/>
            <person name="Zubair Saima"/>
        </authorList>
    </citation>
    <scope>NUCLEOTIDE SEQUENCE [LARGE SCALE GENOMIC DNA]</scope>
    <source>
        <strain evidence="4">Sp3</strain>
    </source>
</reference>
<proteinExistence type="predicted"/>
<dbReference type="Pfam" id="PF02080">
    <property type="entry name" value="TrkA_C"/>
    <property type="match status" value="1"/>
</dbReference>
<dbReference type="PROSITE" id="PS51201">
    <property type="entry name" value="RCK_N"/>
    <property type="match status" value="1"/>
</dbReference>
<dbReference type="Pfam" id="PF02254">
    <property type="entry name" value="TrkA_N"/>
    <property type="match status" value="1"/>
</dbReference>
<dbReference type="InterPro" id="IPR006037">
    <property type="entry name" value="RCK_C"/>
</dbReference>
<dbReference type="Proteomes" id="UP000046155">
    <property type="component" value="Unassembled WGS sequence"/>
</dbReference>
<organism evidence="3 4">
    <name type="scientific">Syntrophaceticus schinkii</name>
    <dbReference type="NCBI Taxonomy" id="499207"/>
    <lineage>
        <taxon>Bacteria</taxon>
        <taxon>Bacillati</taxon>
        <taxon>Bacillota</taxon>
        <taxon>Clostridia</taxon>
        <taxon>Thermoanaerobacterales</taxon>
        <taxon>Thermoanaerobacterales Family III. Incertae Sedis</taxon>
        <taxon>Syntrophaceticus</taxon>
    </lineage>
</organism>
<keyword evidence="4" id="KW-1185">Reference proteome</keyword>
<feature type="domain" description="RCK N-terminal" evidence="1">
    <location>
        <begin position="10"/>
        <end position="126"/>
    </location>
</feature>
<protein>
    <submittedName>
        <fullName evidence="3">Ktr system potassium uptake protein C</fullName>
    </submittedName>
</protein>
<evidence type="ECO:0000313" key="4">
    <source>
        <dbReference type="Proteomes" id="UP000046155"/>
    </source>
</evidence>
<dbReference type="Gene3D" id="3.30.70.1450">
    <property type="entry name" value="Regulator of K+ conductance, C-terminal domain"/>
    <property type="match status" value="1"/>
</dbReference>
<dbReference type="PROSITE" id="PS51202">
    <property type="entry name" value="RCK_C"/>
    <property type="match status" value="1"/>
</dbReference>
<dbReference type="InterPro" id="IPR050721">
    <property type="entry name" value="Trk_Ktr_HKT_K-transport"/>
</dbReference>
<gene>
    <name evidence="3" type="primary">ktrC</name>
    <name evidence="3" type="ORF">SSCH_1280005</name>
</gene>
<dbReference type="EMBL" id="CDRZ01000033">
    <property type="protein sequence ID" value="CEO87815.1"/>
    <property type="molecule type" value="Genomic_DNA"/>
</dbReference>
<evidence type="ECO:0000313" key="3">
    <source>
        <dbReference type="EMBL" id="CEO87815.1"/>
    </source>
</evidence>
<dbReference type="Gene3D" id="3.40.50.720">
    <property type="entry name" value="NAD(P)-binding Rossmann-like Domain"/>
    <property type="match status" value="1"/>
</dbReference>
<accession>A0A0B7MCM4</accession>
<evidence type="ECO:0000259" key="2">
    <source>
        <dbReference type="PROSITE" id="PS51202"/>
    </source>
</evidence>
<dbReference type="SUPFAM" id="SSF51735">
    <property type="entry name" value="NAD(P)-binding Rossmann-fold domains"/>
    <property type="match status" value="1"/>
</dbReference>
<dbReference type="AlphaFoldDB" id="A0A0B7MCM4"/>
<name>A0A0B7MCM4_9FIRM</name>
<dbReference type="InterPro" id="IPR036721">
    <property type="entry name" value="RCK_C_sf"/>
</dbReference>
<dbReference type="SUPFAM" id="SSF116726">
    <property type="entry name" value="TrkA C-terminal domain-like"/>
    <property type="match status" value="1"/>
</dbReference>